<dbReference type="Gramene" id="OIV99460">
    <property type="protein sequence ID" value="OIV99460"/>
    <property type="gene ID" value="TanjilG_17270"/>
</dbReference>
<evidence type="ECO:0000313" key="1">
    <source>
        <dbReference type="EMBL" id="OIV99460.1"/>
    </source>
</evidence>
<organism evidence="1 2">
    <name type="scientific">Lupinus angustifolius</name>
    <name type="common">Narrow-leaved blue lupine</name>
    <dbReference type="NCBI Taxonomy" id="3871"/>
    <lineage>
        <taxon>Eukaryota</taxon>
        <taxon>Viridiplantae</taxon>
        <taxon>Streptophyta</taxon>
        <taxon>Embryophyta</taxon>
        <taxon>Tracheophyta</taxon>
        <taxon>Spermatophyta</taxon>
        <taxon>Magnoliopsida</taxon>
        <taxon>eudicotyledons</taxon>
        <taxon>Gunneridae</taxon>
        <taxon>Pentapetalae</taxon>
        <taxon>rosids</taxon>
        <taxon>fabids</taxon>
        <taxon>Fabales</taxon>
        <taxon>Fabaceae</taxon>
        <taxon>Papilionoideae</taxon>
        <taxon>50 kb inversion clade</taxon>
        <taxon>genistoids sensu lato</taxon>
        <taxon>core genistoids</taxon>
        <taxon>Genisteae</taxon>
        <taxon>Lupinus</taxon>
    </lineage>
</organism>
<dbReference type="AlphaFoldDB" id="A0A4P1R1C4"/>
<protein>
    <submittedName>
        <fullName evidence="1">Uncharacterized protein</fullName>
    </submittedName>
</protein>
<accession>A0A4P1R1C4</accession>
<gene>
    <name evidence="1" type="ORF">TanjilG_17270</name>
</gene>
<evidence type="ECO:0000313" key="2">
    <source>
        <dbReference type="Proteomes" id="UP000188354"/>
    </source>
</evidence>
<dbReference type="Proteomes" id="UP000188354">
    <property type="component" value="Chromosome LG13"/>
</dbReference>
<name>A0A4P1R1C4_LUPAN</name>
<reference evidence="1 2" key="1">
    <citation type="journal article" date="2017" name="Plant Biotechnol. J.">
        <title>A comprehensive draft genome sequence for lupin (Lupinus angustifolius), an emerging health food: insights into plant-microbe interactions and legume evolution.</title>
        <authorList>
            <person name="Hane J.K."/>
            <person name="Ming Y."/>
            <person name="Kamphuis L.G."/>
            <person name="Nelson M.N."/>
            <person name="Garg G."/>
            <person name="Atkins C.A."/>
            <person name="Bayer P.E."/>
            <person name="Bravo A."/>
            <person name="Bringans S."/>
            <person name="Cannon S."/>
            <person name="Edwards D."/>
            <person name="Foley R."/>
            <person name="Gao L.L."/>
            <person name="Harrison M.J."/>
            <person name="Huang W."/>
            <person name="Hurgobin B."/>
            <person name="Li S."/>
            <person name="Liu C.W."/>
            <person name="McGrath A."/>
            <person name="Morahan G."/>
            <person name="Murray J."/>
            <person name="Weller J."/>
            <person name="Jian J."/>
            <person name="Singh K.B."/>
        </authorList>
    </citation>
    <scope>NUCLEOTIDE SEQUENCE [LARGE SCALE GENOMIC DNA]</scope>
    <source>
        <strain evidence="2">cv. Tanjil</strain>
        <tissue evidence="1">Whole plant</tissue>
    </source>
</reference>
<dbReference type="EMBL" id="CM007373">
    <property type="protein sequence ID" value="OIV99460.1"/>
    <property type="molecule type" value="Genomic_DNA"/>
</dbReference>
<proteinExistence type="predicted"/>
<sequence>MSKLFGNSDGFGDTLEFHISTGRWILSSCKMPNSPTRNTADYFCWRLGIIDSHIICSLLSS</sequence>
<keyword evidence="2" id="KW-1185">Reference proteome</keyword>